<dbReference type="AlphaFoldDB" id="A0A261EWC8"/>
<dbReference type="RefSeq" id="WP_094691449.1">
    <property type="nucleotide sequence ID" value="NZ_MWWQ01000009.1"/>
</dbReference>
<feature type="transmembrane region" description="Helical" evidence="7">
    <location>
        <begin position="344"/>
        <end position="361"/>
    </location>
</feature>
<evidence type="ECO:0000256" key="4">
    <source>
        <dbReference type="ARBA" id="ARBA00022989"/>
    </source>
</evidence>
<keyword evidence="10" id="KW-1185">Reference proteome</keyword>
<proteinExistence type="predicted"/>
<evidence type="ECO:0000256" key="2">
    <source>
        <dbReference type="ARBA" id="ARBA00022475"/>
    </source>
</evidence>
<dbReference type="PANTHER" id="PTHR30294">
    <property type="entry name" value="MEMBRANE COMPONENT OF ABC TRANSPORTER YHHJ-RELATED"/>
    <property type="match status" value="1"/>
</dbReference>
<feature type="region of interest" description="Disordered" evidence="6">
    <location>
        <begin position="189"/>
        <end position="212"/>
    </location>
</feature>
<evidence type="ECO:0000259" key="8">
    <source>
        <dbReference type="Pfam" id="PF12698"/>
    </source>
</evidence>
<gene>
    <name evidence="9" type="ORF">PSSU_1101</name>
</gene>
<evidence type="ECO:0000313" key="9">
    <source>
        <dbReference type="EMBL" id="OZG51164.1"/>
    </source>
</evidence>
<evidence type="ECO:0000256" key="6">
    <source>
        <dbReference type="SAM" id="MobiDB-lite"/>
    </source>
</evidence>
<organism evidence="9 10">
    <name type="scientific">Pseudoscardovia suis</name>
    <dbReference type="NCBI Taxonomy" id="987063"/>
    <lineage>
        <taxon>Bacteria</taxon>
        <taxon>Bacillati</taxon>
        <taxon>Actinomycetota</taxon>
        <taxon>Actinomycetes</taxon>
        <taxon>Bifidobacteriales</taxon>
        <taxon>Bifidobacteriaceae</taxon>
        <taxon>Pseudoscardovia</taxon>
    </lineage>
</organism>
<dbReference type="EMBL" id="MWWQ01000009">
    <property type="protein sequence ID" value="OZG51164.1"/>
    <property type="molecule type" value="Genomic_DNA"/>
</dbReference>
<comment type="subcellular location">
    <subcellularLocation>
        <location evidence="1">Cell membrane</location>
        <topology evidence="1">Multi-pass membrane protein</topology>
    </subcellularLocation>
</comment>
<keyword evidence="5 7" id="KW-0472">Membrane</keyword>
<accession>A0A261EWC8</accession>
<evidence type="ECO:0000256" key="1">
    <source>
        <dbReference type="ARBA" id="ARBA00004651"/>
    </source>
</evidence>
<sequence>MTTCKAAWLVVRAHLPQLLAYLIGLGMLAALLAWGTVGSTSQTGAQTFDPPRNNVAIIDRDSDGEHCVGDALRTYLASSANLVDVEDSETAIDDAIATQQADFIVIVPQGYTNDFASAVKNNTDMPRLGSVGSGGSGNNDGGSESAVSAMEGVRINGFLNSARTALIANPESDVNAAFDTAIHTAQDLRTNPTASVRRAASDSQASDSQQTQADIEGFAPSLVFRDSCAAMIYAVIMSVSLAVILVMTEFNAPRTRERIRVSAQNPASARWQLLLVCSAIGVAMWLCCLAIALGACMTRGSGLASVNTVSLALSATSLFVLCLVCVAFGFLVSQFHVTAATANGIVNTIGLVSAFLSGAWLPQWLMSPPVAAIAKILPGWWFVDSLNQAFGGDASVIATPNMNGWACSTALMVAFGVGFVVCAVIVGRVRSR</sequence>
<comment type="caution">
    <text evidence="9">The sequence shown here is derived from an EMBL/GenBank/DDBJ whole genome shotgun (WGS) entry which is preliminary data.</text>
</comment>
<keyword evidence="2" id="KW-1003">Cell membrane</keyword>
<evidence type="ECO:0000256" key="3">
    <source>
        <dbReference type="ARBA" id="ARBA00022692"/>
    </source>
</evidence>
<dbReference type="OrthoDB" id="3190494at2"/>
<protein>
    <submittedName>
        <fullName evidence="9">ABC-2 family transporter protein</fullName>
    </submittedName>
</protein>
<feature type="transmembrane region" description="Helical" evidence="7">
    <location>
        <begin position="18"/>
        <end position="37"/>
    </location>
</feature>
<dbReference type="PANTHER" id="PTHR30294:SF29">
    <property type="entry name" value="MULTIDRUG ABC TRANSPORTER PERMEASE YBHS-RELATED"/>
    <property type="match status" value="1"/>
</dbReference>
<feature type="transmembrane region" description="Helical" evidence="7">
    <location>
        <begin position="230"/>
        <end position="252"/>
    </location>
</feature>
<feature type="transmembrane region" description="Helical" evidence="7">
    <location>
        <begin position="273"/>
        <end position="297"/>
    </location>
</feature>
<keyword evidence="3 7" id="KW-0812">Transmembrane</keyword>
<dbReference type="GO" id="GO:0005886">
    <property type="term" value="C:plasma membrane"/>
    <property type="evidence" value="ECO:0007669"/>
    <property type="project" value="UniProtKB-SubCell"/>
</dbReference>
<keyword evidence="4 7" id="KW-1133">Transmembrane helix</keyword>
<evidence type="ECO:0000256" key="7">
    <source>
        <dbReference type="SAM" id="Phobius"/>
    </source>
</evidence>
<dbReference type="InterPro" id="IPR013525">
    <property type="entry name" value="ABC2_TM"/>
</dbReference>
<evidence type="ECO:0000256" key="5">
    <source>
        <dbReference type="ARBA" id="ARBA00023136"/>
    </source>
</evidence>
<dbReference type="GO" id="GO:0140359">
    <property type="term" value="F:ABC-type transporter activity"/>
    <property type="evidence" value="ECO:0007669"/>
    <property type="project" value="InterPro"/>
</dbReference>
<feature type="compositionally biased region" description="Low complexity" evidence="6">
    <location>
        <begin position="201"/>
        <end position="212"/>
    </location>
</feature>
<dbReference type="Pfam" id="PF12698">
    <property type="entry name" value="ABC2_membrane_3"/>
    <property type="match status" value="1"/>
</dbReference>
<dbReference type="InterPro" id="IPR051449">
    <property type="entry name" value="ABC-2_transporter_component"/>
</dbReference>
<reference evidence="9 10" key="1">
    <citation type="journal article" date="2017" name="BMC Genomics">
        <title>Comparative genomic and phylogenomic analyses of the Bifidobacteriaceae family.</title>
        <authorList>
            <person name="Lugli G.A."/>
            <person name="Milani C."/>
            <person name="Turroni F."/>
            <person name="Duranti S."/>
            <person name="Mancabelli L."/>
            <person name="Mangifesta M."/>
            <person name="Ferrario C."/>
            <person name="Modesto M."/>
            <person name="Mattarelli P."/>
            <person name="Jiri K."/>
            <person name="van Sinderen D."/>
            <person name="Ventura M."/>
        </authorList>
    </citation>
    <scope>NUCLEOTIDE SEQUENCE [LARGE SCALE GENOMIC DNA]</scope>
    <source>
        <strain evidence="9 10">DSM 24744</strain>
    </source>
</reference>
<feature type="domain" description="ABC-2 type transporter transmembrane" evidence="8">
    <location>
        <begin position="22"/>
        <end position="422"/>
    </location>
</feature>
<name>A0A261EWC8_9BIFI</name>
<evidence type="ECO:0000313" key="10">
    <source>
        <dbReference type="Proteomes" id="UP000216454"/>
    </source>
</evidence>
<feature type="transmembrane region" description="Helical" evidence="7">
    <location>
        <begin position="402"/>
        <end position="426"/>
    </location>
</feature>
<dbReference type="Proteomes" id="UP000216454">
    <property type="component" value="Unassembled WGS sequence"/>
</dbReference>
<feature type="transmembrane region" description="Helical" evidence="7">
    <location>
        <begin position="309"/>
        <end position="332"/>
    </location>
</feature>